<evidence type="ECO:0000256" key="1">
    <source>
        <dbReference type="ARBA" id="ARBA00000885"/>
    </source>
</evidence>
<name>A0A5C3DTB2_9BASI</name>
<dbReference type="EC" id="2.3.2.26" evidence="3"/>
<evidence type="ECO:0000256" key="5">
    <source>
        <dbReference type="ARBA" id="ARBA00022786"/>
    </source>
</evidence>
<dbReference type="InterPro" id="IPR000569">
    <property type="entry name" value="HECT_dom"/>
</dbReference>
<dbReference type="GO" id="GO:0061630">
    <property type="term" value="F:ubiquitin protein ligase activity"/>
    <property type="evidence" value="ECO:0007669"/>
    <property type="project" value="UniProtKB-EC"/>
</dbReference>
<evidence type="ECO:0000259" key="8">
    <source>
        <dbReference type="PROSITE" id="PS50237"/>
    </source>
</evidence>
<keyword evidence="4" id="KW-0808">Transferase</keyword>
<keyword evidence="10" id="KW-1185">Reference proteome</keyword>
<sequence>MDANKDTSRPVWGANKSWATPSSTSTLSPSPASSSRDPISSASSAFPPLSSPQARRPTSRTSSTASYPSPSPSSSLISQTSFNPYPTRRQELAQRAATHSTRKRSHITRSDPSTSRIHSILDYDHDEDDVVMHDLSDENDEGEVSSRGATMSSIVFRDLSASTSTSRSASPWQQQGGMSAGLSMFATSTFGGEPLRVLANVDEELGAAHMGPRIYKRHNQKHVRNRVRAKIDATHTSSSIVSPKEAKKDDVDGRTLGATAVDLTCEEKERLWNVDLQKLVDECRRYHNLSAVQSRVGLSDGMDSGLDNTPITTLFAAIRTRITAPRTWSSTSLAPVISDDLLPNGLQSPPIDFSVLPPSLLAQLRQSVLEAIIELLNTIVNSTRSELVSTLASLFSLRSLRPTNGVGPDIKPALQATFLHLLDTFNRLPKPSELLFSVLTHHTHRTVDALLTDLIGELVGLCGQQMSSNPTILTETQDRTLVTVSSFLSVCFMHNATRPAASRLPVHAFYCTVLDLAPFLEHFIHFAATFAHTSAKPSMGMAEFNICRSSFLLSLGAKMRILQLENEVRLAKVSPRESSSPQRFDVQGSNDVGLVVLPTSLNLKIERENAWEQSKALFLQLLESGAPVRGLRVEFAGEQAADGGGPAREWFATVASTWSDPRIVFTSNGWFQPSHADEKEAEETAAFLGLLLALAALHTTKLALPFTLPPAAFKIAACPNLDTIALTPVDLEFADAALARSLQAVLDWSPPRGEEGEEDVEKQFDSTFSLTWSTSIASGKAGEVKTIDLVPGGRHRSVRFAEKNEFVSKLVWRVLVGSVRAQVSAFRDAWQSVFPSSWLQRGQERKGAESATEILGRGGLAISLFSADEVGQAILSLPSSNSLTMSAPLDIADIKAATDTIMPTSHSARDSAGAVVSWFWDLWSSLTPLHQRRLLAFITGAEDLPATGARGIGLRIHLVPTDLDNQDGRSWPLPWSSTCTSTLFLPTYSNEVLLEQKVRIAIEHYQGFGLR</sequence>
<reference evidence="9 10" key="1">
    <citation type="submission" date="2018-03" db="EMBL/GenBank/DDBJ databases">
        <authorList>
            <person name="Guldener U."/>
        </authorList>
    </citation>
    <scope>NUCLEOTIDE SEQUENCE [LARGE SCALE GENOMIC DNA]</scope>
    <source>
        <strain evidence="9 10">NBRC100155</strain>
    </source>
</reference>
<dbReference type="GO" id="GO:0016567">
    <property type="term" value="P:protein ubiquitination"/>
    <property type="evidence" value="ECO:0007669"/>
    <property type="project" value="TreeGrafter"/>
</dbReference>
<dbReference type="Gene3D" id="3.30.2160.10">
    <property type="entry name" value="Hect, E3 ligase catalytic domain"/>
    <property type="match status" value="1"/>
</dbReference>
<dbReference type="GO" id="GO:0005737">
    <property type="term" value="C:cytoplasm"/>
    <property type="evidence" value="ECO:0007669"/>
    <property type="project" value="TreeGrafter"/>
</dbReference>
<dbReference type="GO" id="GO:0006511">
    <property type="term" value="P:ubiquitin-dependent protein catabolic process"/>
    <property type="evidence" value="ECO:0007669"/>
    <property type="project" value="TreeGrafter"/>
</dbReference>
<dbReference type="SUPFAM" id="SSF56204">
    <property type="entry name" value="Hect, E3 ligase catalytic domain"/>
    <property type="match status" value="2"/>
</dbReference>
<gene>
    <name evidence="9" type="ORF">UTRI_00113</name>
</gene>
<feature type="active site" description="Glycyl thioester intermediate" evidence="6">
    <location>
        <position position="979"/>
    </location>
</feature>
<dbReference type="PANTHER" id="PTHR11254">
    <property type="entry name" value="HECT DOMAIN UBIQUITIN-PROTEIN LIGASE"/>
    <property type="match status" value="1"/>
</dbReference>
<dbReference type="SMART" id="SM00119">
    <property type="entry name" value="HECTc"/>
    <property type="match status" value="1"/>
</dbReference>
<dbReference type="OrthoDB" id="8068875at2759"/>
<evidence type="ECO:0000256" key="4">
    <source>
        <dbReference type="ARBA" id="ARBA00022679"/>
    </source>
</evidence>
<protein>
    <recommendedName>
        <fullName evidence="3">HECT-type E3 ubiquitin transferase</fullName>
        <ecNumber evidence="3">2.3.2.26</ecNumber>
    </recommendedName>
</protein>
<comment type="pathway">
    <text evidence="2">Protein modification; protein ubiquitination.</text>
</comment>
<dbReference type="AlphaFoldDB" id="A0A5C3DTB2"/>
<evidence type="ECO:0000256" key="3">
    <source>
        <dbReference type="ARBA" id="ARBA00012485"/>
    </source>
</evidence>
<dbReference type="EMBL" id="OOIN01000002">
    <property type="protein sequence ID" value="SPO20637.1"/>
    <property type="molecule type" value="Genomic_DNA"/>
</dbReference>
<dbReference type="Pfam" id="PF00632">
    <property type="entry name" value="HECT"/>
    <property type="match status" value="2"/>
</dbReference>
<dbReference type="InterPro" id="IPR035983">
    <property type="entry name" value="Hect_E3_ubiquitin_ligase"/>
</dbReference>
<evidence type="ECO:0000256" key="6">
    <source>
        <dbReference type="PROSITE-ProRule" id="PRU00104"/>
    </source>
</evidence>
<dbReference type="PANTHER" id="PTHR11254:SF440">
    <property type="entry name" value="E3 UBIQUITIN-PROTEIN LIGASE NEDD-4"/>
    <property type="match status" value="1"/>
</dbReference>
<dbReference type="Gene3D" id="3.30.2410.10">
    <property type="entry name" value="Hect, E3 ligase catalytic domain"/>
    <property type="match status" value="1"/>
</dbReference>
<keyword evidence="5 6" id="KW-0833">Ubl conjugation pathway</keyword>
<feature type="region of interest" description="Disordered" evidence="7">
    <location>
        <begin position="1"/>
        <end position="117"/>
    </location>
</feature>
<feature type="compositionally biased region" description="Low complexity" evidence="7">
    <location>
        <begin position="17"/>
        <end position="81"/>
    </location>
</feature>
<feature type="domain" description="HECT" evidence="8">
    <location>
        <begin position="631"/>
        <end position="1011"/>
    </location>
</feature>
<evidence type="ECO:0000313" key="10">
    <source>
        <dbReference type="Proteomes" id="UP000324022"/>
    </source>
</evidence>
<proteinExistence type="predicted"/>
<evidence type="ECO:0000256" key="2">
    <source>
        <dbReference type="ARBA" id="ARBA00004906"/>
    </source>
</evidence>
<dbReference type="InterPro" id="IPR050409">
    <property type="entry name" value="E3_ubiq-protein_ligase"/>
</dbReference>
<comment type="catalytic activity">
    <reaction evidence="1">
        <text>S-ubiquitinyl-[E2 ubiquitin-conjugating enzyme]-L-cysteine + [acceptor protein]-L-lysine = [E2 ubiquitin-conjugating enzyme]-L-cysteine + N(6)-ubiquitinyl-[acceptor protein]-L-lysine.</text>
        <dbReference type="EC" id="2.3.2.26"/>
    </reaction>
</comment>
<dbReference type="Gene3D" id="3.90.1750.10">
    <property type="entry name" value="Hect, E3 ligase catalytic domains"/>
    <property type="match status" value="1"/>
</dbReference>
<accession>A0A5C3DTB2</accession>
<dbReference type="Proteomes" id="UP000324022">
    <property type="component" value="Unassembled WGS sequence"/>
</dbReference>
<evidence type="ECO:0000313" key="9">
    <source>
        <dbReference type="EMBL" id="SPO20637.1"/>
    </source>
</evidence>
<evidence type="ECO:0000256" key="7">
    <source>
        <dbReference type="SAM" id="MobiDB-lite"/>
    </source>
</evidence>
<dbReference type="PROSITE" id="PS50237">
    <property type="entry name" value="HECT"/>
    <property type="match status" value="1"/>
</dbReference>
<organism evidence="9 10">
    <name type="scientific">Ustilago trichophora</name>
    <dbReference type="NCBI Taxonomy" id="86804"/>
    <lineage>
        <taxon>Eukaryota</taxon>
        <taxon>Fungi</taxon>
        <taxon>Dikarya</taxon>
        <taxon>Basidiomycota</taxon>
        <taxon>Ustilaginomycotina</taxon>
        <taxon>Ustilaginomycetes</taxon>
        <taxon>Ustilaginales</taxon>
        <taxon>Ustilaginaceae</taxon>
        <taxon>Ustilago</taxon>
    </lineage>
</organism>